<name>A0ABQ5IZ69_9ASTR</name>
<reference evidence="1" key="2">
    <citation type="submission" date="2022-01" db="EMBL/GenBank/DDBJ databases">
        <authorList>
            <person name="Yamashiro T."/>
            <person name="Shiraishi A."/>
            <person name="Satake H."/>
            <person name="Nakayama K."/>
        </authorList>
    </citation>
    <scope>NUCLEOTIDE SEQUENCE</scope>
</reference>
<proteinExistence type="predicted"/>
<dbReference type="PANTHER" id="PTHR33067">
    <property type="entry name" value="RNA-DIRECTED DNA POLYMERASE-RELATED"/>
    <property type="match status" value="1"/>
</dbReference>
<reference evidence="1" key="1">
    <citation type="journal article" date="2022" name="Int. J. Mol. Sci.">
        <title>Draft Genome of Tanacetum Coccineum: Genomic Comparison of Closely Related Tanacetum-Family Plants.</title>
        <authorList>
            <person name="Yamashiro T."/>
            <person name="Shiraishi A."/>
            <person name="Nakayama K."/>
            <person name="Satake H."/>
        </authorList>
    </citation>
    <scope>NUCLEOTIDE SEQUENCE</scope>
</reference>
<dbReference type="PANTHER" id="PTHR33067:SF9">
    <property type="entry name" value="RNA-DIRECTED DNA POLYMERASE"/>
    <property type="match status" value="1"/>
</dbReference>
<sequence>MHTRASNLELVEPLSEPERNLNRGLHRRNRRVPFERRDERPSQPRIIYLPILDINYFRHFLDILENYNPMDDEPMTKSGRKGLNVQEIWLNTTNIRQKKDLEQGLLKSEGKVYKEIINGATLELPNHCYNMRHGFGGKTSLTTAIICLQHTLYFSLRVRIVFKEDLKVKPSSSSFSGKRASEVLNSRNWDLPEYKDTTGSGGKKEPETLIFHKMYTEEDSDRYIAQCFVNGLYASDGEINLEKNDNLISNDYAFIINLEEDEFEPGLIFGRSFLRSANAVVNFEEGTITIQPDFDPFLLSSDEEKNPNLDDLETLLDFDFDEAPQTETDLSPLVCKMGKGSRNKKKVMENIIYFNNGTGPSTSVGIPLTQEEAEKRALAHNISMRYEILEEVRPVIETLAYNDKYRKLLDEIWADKVRLDGMVKPKEERVMAKVKGYMLKEKRDPRAFLFPIRLEGRIDENALADTGSDTNTMPYKIYEQLVGFTTLSAKFLILEIPVDQDAPIVVGRGFLDTIGGNIDIPNRTFTTFDGLTRQTFRAA</sequence>
<accession>A0ABQ5IZ69</accession>
<dbReference type="Proteomes" id="UP001151760">
    <property type="component" value="Unassembled WGS sequence"/>
</dbReference>
<gene>
    <name evidence="1" type="ORF">Tco_1121611</name>
</gene>
<keyword evidence="2" id="KW-1185">Reference proteome</keyword>
<evidence type="ECO:0000313" key="2">
    <source>
        <dbReference type="Proteomes" id="UP001151760"/>
    </source>
</evidence>
<comment type="caution">
    <text evidence="1">The sequence shown here is derived from an EMBL/GenBank/DDBJ whole genome shotgun (WGS) entry which is preliminary data.</text>
</comment>
<evidence type="ECO:0000313" key="1">
    <source>
        <dbReference type="EMBL" id="GJU05181.1"/>
    </source>
</evidence>
<protein>
    <submittedName>
        <fullName evidence="1">Uncharacterized protein</fullName>
    </submittedName>
</protein>
<dbReference type="EMBL" id="BQNB010021324">
    <property type="protein sequence ID" value="GJU05181.1"/>
    <property type="molecule type" value="Genomic_DNA"/>
</dbReference>
<organism evidence="1 2">
    <name type="scientific">Tanacetum coccineum</name>
    <dbReference type="NCBI Taxonomy" id="301880"/>
    <lineage>
        <taxon>Eukaryota</taxon>
        <taxon>Viridiplantae</taxon>
        <taxon>Streptophyta</taxon>
        <taxon>Embryophyta</taxon>
        <taxon>Tracheophyta</taxon>
        <taxon>Spermatophyta</taxon>
        <taxon>Magnoliopsida</taxon>
        <taxon>eudicotyledons</taxon>
        <taxon>Gunneridae</taxon>
        <taxon>Pentapetalae</taxon>
        <taxon>asterids</taxon>
        <taxon>campanulids</taxon>
        <taxon>Asterales</taxon>
        <taxon>Asteraceae</taxon>
        <taxon>Asteroideae</taxon>
        <taxon>Anthemideae</taxon>
        <taxon>Anthemidinae</taxon>
        <taxon>Tanacetum</taxon>
    </lineage>
</organism>